<proteinExistence type="predicted"/>
<feature type="non-terminal residue" evidence="2">
    <location>
        <position position="185"/>
    </location>
</feature>
<protein>
    <submittedName>
        <fullName evidence="2">Uncharacterized protein</fullName>
    </submittedName>
</protein>
<name>A0A382C4K9_9ZZZZ</name>
<gene>
    <name evidence="2" type="ORF">METZ01_LOCUS173211</name>
</gene>
<dbReference type="AlphaFoldDB" id="A0A382C4K9"/>
<accession>A0A382C4K9</accession>
<feature type="region of interest" description="Disordered" evidence="1">
    <location>
        <begin position="60"/>
        <end position="79"/>
    </location>
</feature>
<reference evidence="2" key="1">
    <citation type="submission" date="2018-05" db="EMBL/GenBank/DDBJ databases">
        <authorList>
            <person name="Lanie J.A."/>
            <person name="Ng W.-L."/>
            <person name="Kazmierczak K.M."/>
            <person name="Andrzejewski T.M."/>
            <person name="Davidsen T.M."/>
            <person name="Wayne K.J."/>
            <person name="Tettelin H."/>
            <person name="Glass J.I."/>
            <person name="Rusch D."/>
            <person name="Podicherti R."/>
            <person name="Tsui H.-C.T."/>
            <person name="Winkler M.E."/>
        </authorList>
    </citation>
    <scope>NUCLEOTIDE SEQUENCE</scope>
</reference>
<dbReference type="EMBL" id="UINC01032535">
    <property type="protein sequence ID" value="SVB20357.1"/>
    <property type="molecule type" value="Genomic_DNA"/>
</dbReference>
<sequence>MAVRAPLYYDAGNLKEMSSGEVDQIITQAIYQYSIAPSVVLSVVSSGGTVGSITDTRQQAGAMSTHNSSFPSEATTNEPSTVTITYDKIEQTVTSGSAPTDSGKTWPVYRTTGNDIKAMSLEDVKDTFIHPAINKLVEATTTTEQGGTYHINSSSSVSGSTLVDATPIYVNTQADTTAYTGDAAG</sequence>
<organism evidence="2">
    <name type="scientific">marine metagenome</name>
    <dbReference type="NCBI Taxonomy" id="408172"/>
    <lineage>
        <taxon>unclassified sequences</taxon>
        <taxon>metagenomes</taxon>
        <taxon>ecological metagenomes</taxon>
    </lineage>
</organism>
<evidence type="ECO:0000256" key="1">
    <source>
        <dbReference type="SAM" id="MobiDB-lite"/>
    </source>
</evidence>
<evidence type="ECO:0000313" key="2">
    <source>
        <dbReference type="EMBL" id="SVB20357.1"/>
    </source>
</evidence>